<comment type="cofactor">
    <cofactor evidence="1">
        <name>Zn(2+)</name>
        <dbReference type="ChEBI" id="CHEBI:29105"/>
    </cofactor>
</comment>
<reference evidence="5" key="1">
    <citation type="submission" date="2022-06" db="EMBL/GenBank/DDBJ databases">
        <authorList>
            <consortium name="SYNGENTA / RWTH Aachen University"/>
        </authorList>
    </citation>
    <scope>NUCLEOTIDE SEQUENCE</scope>
</reference>
<proteinExistence type="predicted"/>
<dbReference type="GO" id="GO:0005829">
    <property type="term" value="C:cytosol"/>
    <property type="evidence" value="ECO:0007669"/>
    <property type="project" value="TreeGrafter"/>
</dbReference>
<dbReference type="EMBL" id="CALTRL010003734">
    <property type="protein sequence ID" value="CAH7681851.1"/>
    <property type="molecule type" value="Genomic_DNA"/>
</dbReference>
<dbReference type="Proteomes" id="UP001153365">
    <property type="component" value="Unassembled WGS sequence"/>
</dbReference>
<accession>A0AAV0B7D9</accession>
<organism evidence="5 6">
    <name type="scientific">Phakopsora pachyrhizi</name>
    <name type="common">Asian soybean rust disease fungus</name>
    <dbReference type="NCBI Taxonomy" id="170000"/>
    <lineage>
        <taxon>Eukaryota</taxon>
        <taxon>Fungi</taxon>
        <taxon>Dikarya</taxon>
        <taxon>Basidiomycota</taxon>
        <taxon>Pucciniomycotina</taxon>
        <taxon>Pucciniomycetes</taxon>
        <taxon>Pucciniales</taxon>
        <taxon>Phakopsoraceae</taxon>
        <taxon>Phakopsora</taxon>
    </lineage>
</organism>
<dbReference type="PANTHER" id="PTHR11271">
    <property type="entry name" value="GUANINE DEAMINASE"/>
    <property type="match status" value="1"/>
</dbReference>
<keyword evidence="6" id="KW-1185">Reference proteome</keyword>
<evidence type="ECO:0000256" key="3">
    <source>
        <dbReference type="ARBA" id="ARBA00022801"/>
    </source>
</evidence>
<name>A0AAV0B7D9_PHAPC</name>
<keyword evidence="3" id="KW-0378">Hydrolase</keyword>
<keyword evidence="4" id="KW-0862">Zinc</keyword>
<dbReference type="GO" id="GO:0046098">
    <property type="term" value="P:guanine metabolic process"/>
    <property type="evidence" value="ECO:0007669"/>
    <property type="project" value="TreeGrafter"/>
</dbReference>
<evidence type="ECO:0000313" key="6">
    <source>
        <dbReference type="Proteomes" id="UP001153365"/>
    </source>
</evidence>
<gene>
    <name evidence="5" type="ORF">PPACK8108_LOCUS14511</name>
</gene>
<dbReference type="AlphaFoldDB" id="A0AAV0B7D9"/>
<evidence type="ECO:0000256" key="2">
    <source>
        <dbReference type="ARBA" id="ARBA00022723"/>
    </source>
</evidence>
<dbReference type="Gene3D" id="3.20.20.140">
    <property type="entry name" value="Metal-dependent hydrolases"/>
    <property type="match status" value="1"/>
</dbReference>
<dbReference type="PANTHER" id="PTHR11271:SF6">
    <property type="entry name" value="GUANINE DEAMINASE"/>
    <property type="match status" value="1"/>
</dbReference>
<evidence type="ECO:0000256" key="4">
    <source>
        <dbReference type="ARBA" id="ARBA00022833"/>
    </source>
</evidence>
<dbReference type="GO" id="GO:0008270">
    <property type="term" value="F:zinc ion binding"/>
    <property type="evidence" value="ECO:0007669"/>
    <property type="project" value="TreeGrafter"/>
</dbReference>
<dbReference type="InterPro" id="IPR051607">
    <property type="entry name" value="Metallo-dep_hydrolases"/>
</dbReference>
<dbReference type="GO" id="GO:0008892">
    <property type="term" value="F:guanine deaminase activity"/>
    <property type="evidence" value="ECO:0007669"/>
    <property type="project" value="TreeGrafter"/>
</dbReference>
<sequence>MRACTVLLTTPVKEILDSGISKVGLGSDVSGGYGIGILTSIRDVFIASKALRFKQQQQQQQKQNNISRVEDHGGVEQQVFKETLMVENLFYMASLVNPPFQTC</sequence>
<keyword evidence="2" id="KW-0479">Metal-binding</keyword>
<evidence type="ECO:0000313" key="5">
    <source>
        <dbReference type="EMBL" id="CAH7681851.1"/>
    </source>
</evidence>
<comment type="caution">
    <text evidence="5">The sequence shown here is derived from an EMBL/GenBank/DDBJ whole genome shotgun (WGS) entry which is preliminary data.</text>
</comment>
<protein>
    <submittedName>
        <fullName evidence="5">Expressed protein</fullName>
    </submittedName>
</protein>
<evidence type="ECO:0000256" key="1">
    <source>
        <dbReference type="ARBA" id="ARBA00001947"/>
    </source>
</evidence>